<keyword evidence="1" id="KW-1133">Transmembrane helix</keyword>
<evidence type="ECO:0000313" key="3">
    <source>
        <dbReference type="Proteomes" id="UP001153678"/>
    </source>
</evidence>
<keyword evidence="1" id="KW-0812">Transmembrane</keyword>
<dbReference type="EMBL" id="CAMKVN010006920">
    <property type="protein sequence ID" value="CAI2190890.1"/>
    <property type="molecule type" value="Genomic_DNA"/>
</dbReference>
<proteinExistence type="predicted"/>
<comment type="caution">
    <text evidence="2">The sequence shown here is derived from an EMBL/GenBank/DDBJ whole genome shotgun (WGS) entry which is preliminary data.</text>
</comment>
<gene>
    <name evidence="2" type="ORF">FWILDA_LOCUS14801</name>
</gene>
<reference evidence="2" key="1">
    <citation type="submission" date="2022-08" db="EMBL/GenBank/DDBJ databases">
        <authorList>
            <person name="Kallberg Y."/>
            <person name="Tangrot J."/>
            <person name="Rosling A."/>
        </authorList>
    </citation>
    <scope>NUCLEOTIDE SEQUENCE</scope>
    <source>
        <strain evidence="2">Wild A</strain>
    </source>
</reference>
<dbReference type="Proteomes" id="UP001153678">
    <property type="component" value="Unassembled WGS sequence"/>
</dbReference>
<organism evidence="2 3">
    <name type="scientific">Funneliformis geosporum</name>
    <dbReference type="NCBI Taxonomy" id="1117311"/>
    <lineage>
        <taxon>Eukaryota</taxon>
        <taxon>Fungi</taxon>
        <taxon>Fungi incertae sedis</taxon>
        <taxon>Mucoromycota</taxon>
        <taxon>Glomeromycotina</taxon>
        <taxon>Glomeromycetes</taxon>
        <taxon>Glomerales</taxon>
        <taxon>Glomeraceae</taxon>
        <taxon>Funneliformis</taxon>
    </lineage>
</organism>
<evidence type="ECO:0000256" key="1">
    <source>
        <dbReference type="SAM" id="Phobius"/>
    </source>
</evidence>
<accession>A0A9W4T376</accession>
<evidence type="ECO:0000313" key="2">
    <source>
        <dbReference type="EMBL" id="CAI2190890.1"/>
    </source>
</evidence>
<name>A0A9W4T376_9GLOM</name>
<feature type="transmembrane region" description="Helical" evidence="1">
    <location>
        <begin position="20"/>
        <end position="38"/>
    </location>
</feature>
<feature type="non-terminal residue" evidence="2">
    <location>
        <position position="1"/>
    </location>
</feature>
<keyword evidence="3" id="KW-1185">Reference proteome</keyword>
<sequence>SIIQENYAGPPYMTEFDSSTGYKLYHIAMLFASVLINYHPLQVFEKKA</sequence>
<dbReference type="AlphaFoldDB" id="A0A9W4T376"/>
<keyword evidence="1" id="KW-0472">Membrane</keyword>
<protein>
    <submittedName>
        <fullName evidence="2">9140_t:CDS:1</fullName>
    </submittedName>
</protein>